<evidence type="ECO:0000313" key="4">
    <source>
        <dbReference type="Proteomes" id="UP000011761"/>
    </source>
</evidence>
<evidence type="ECO:0000313" key="3">
    <source>
        <dbReference type="EMBL" id="EMC96609.1"/>
    </source>
</evidence>
<dbReference type="RefSeq" id="XP_007676599.1">
    <property type="nucleotide sequence ID" value="XM_007678409.1"/>
</dbReference>
<evidence type="ECO:0000259" key="2">
    <source>
        <dbReference type="Pfam" id="PF24864"/>
    </source>
</evidence>
<sequence length="389" mass="42860">MAAKRKKAEPISAPPKAKKAKTGAATKPEPEGYAKWQTRSELSSGLALGEQVSQWDVVANGFIQTIKIHSPAMFKVKPLTLTDGPYKGHKLLMLEPVDITDYFTFTKLPAELRLVIYELLLLEPEGTIKLSTVKPRGLDRRSCWESIQMAHPGMQWNKATGKWIGQSSTNMSILRVSKQLLAEAAPIFYGKHTFSAGTMSTLAHFLRTAGDMRQYIKHISLGASAYTATWARKLRSLLQPAHNLESFTVPHSLICTEKLKGWYLRHCLPPSYLAALCAPMLKASATAHNGDVDPLDVQGILRLTVPSKCYHCRTGHKGGNGCGELICNIECKDRDEHHQDLVKKLRSAVARCLGLTVVEEGSQGERSDRVTDVAECANDAQGNEEETSV</sequence>
<dbReference type="InterPro" id="IPR056632">
    <property type="entry name" value="DUF7730"/>
</dbReference>
<proteinExistence type="predicted"/>
<dbReference type="KEGG" id="bcom:BAUCODRAFT_482606"/>
<accession>M2NBT1</accession>
<name>M2NBT1_BAUPA</name>
<dbReference type="OrthoDB" id="5272396at2759"/>
<feature type="compositionally biased region" description="Basic and acidic residues" evidence="1">
    <location>
        <begin position="363"/>
        <end position="372"/>
    </location>
</feature>
<dbReference type="AlphaFoldDB" id="M2NBT1"/>
<feature type="region of interest" description="Disordered" evidence="1">
    <location>
        <begin position="1"/>
        <end position="35"/>
    </location>
</feature>
<feature type="region of interest" description="Disordered" evidence="1">
    <location>
        <begin position="363"/>
        <end position="389"/>
    </location>
</feature>
<dbReference type="PANTHER" id="PTHR42085">
    <property type="entry name" value="F-BOX DOMAIN-CONTAINING PROTEIN"/>
    <property type="match status" value="1"/>
</dbReference>
<gene>
    <name evidence="3" type="ORF">BAUCODRAFT_482606</name>
</gene>
<keyword evidence="4" id="KW-1185">Reference proteome</keyword>
<dbReference type="OMA" id="LICNIEC"/>
<dbReference type="InterPro" id="IPR038883">
    <property type="entry name" value="AN11006-like"/>
</dbReference>
<reference evidence="3 4" key="1">
    <citation type="journal article" date="2012" name="PLoS Pathog.">
        <title>Diverse lifestyles and strategies of plant pathogenesis encoded in the genomes of eighteen Dothideomycetes fungi.</title>
        <authorList>
            <person name="Ohm R.A."/>
            <person name="Feau N."/>
            <person name="Henrissat B."/>
            <person name="Schoch C.L."/>
            <person name="Horwitz B.A."/>
            <person name="Barry K.W."/>
            <person name="Condon B.J."/>
            <person name="Copeland A.C."/>
            <person name="Dhillon B."/>
            <person name="Glaser F."/>
            <person name="Hesse C.N."/>
            <person name="Kosti I."/>
            <person name="LaButti K."/>
            <person name="Lindquist E.A."/>
            <person name="Lucas S."/>
            <person name="Salamov A.A."/>
            <person name="Bradshaw R.E."/>
            <person name="Ciuffetti L."/>
            <person name="Hamelin R.C."/>
            <person name="Kema G.H.J."/>
            <person name="Lawrence C."/>
            <person name="Scott J.A."/>
            <person name="Spatafora J.W."/>
            <person name="Turgeon B.G."/>
            <person name="de Wit P.J.G.M."/>
            <person name="Zhong S."/>
            <person name="Goodwin S.B."/>
            <person name="Grigoriev I.V."/>
        </authorList>
    </citation>
    <scope>NUCLEOTIDE SEQUENCE [LARGE SCALE GENOMIC DNA]</scope>
    <source>
        <strain evidence="3 4">UAMH 10762</strain>
    </source>
</reference>
<dbReference type="HOGENOM" id="CLU_709766_0_0_1"/>
<evidence type="ECO:0000256" key="1">
    <source>
        <dbReference type="SAM" id="MobiDB-lite"/>
    </source>
</evidence>
<feature type="domain" description="DUF7730" evidence="2">
    <location>
        <begin position="105"/>
        <end position="226"/>
    </location>
</feature>
<organism evidence="3 4">
    <name type="scientific">Baudoinia panamericana (strain UAMH 10762)</name>
    <name type="common">Angels' share fungus</name>
    <name type="synonym">Baudoinia compniacensis (strain UAMH 10762)</name>
    <dbReference type="NCBI Taxonomy" id="717646"/>
    <lineage>
        <taxon>Eukaryota</taxon>
        <taxon>Fungi</taxon>
        <taxon>Dikarya</taxon>
        <taxon>Ascomycota</taxon>
        <taxon>Pezizomycotina</taxon>
        <taxon>Dothideomycetes</taxon>
        <taxon>Dothideomycetidae</taxon>
        <taxon>Mycosphaerellales</taxon>
        <taxon>Teratosphaeriaceae</taxon>
        <taxon>Baudoinia</taxon>
    </lineage>
</organism>
<dbReference type="Pfam" id="PF24864">
    <property type="entry name" value="DUF7730"/>
    <property type="match status" value="1"/>
</dbReference>
<dbReference type="GeneID" id="19114783"/>
<dbReference type="Proteomes" id="UP000011761">
    <property type="component" value="Unassembled WGS sequence"/>
</dbReference>
<dbReference type="EMBL" id="KB445555">
    <property type="protein sequence ID" value="EMC96609.1"/>
    <property type="molecule type" value="Genomic_DNA"/>
</dbReference>
<dbReference type="PANTHER" id="PTHR42085:SF7">
    <property type="entry name" value="F-BOX DOMAIN-CONTAINING PROTEIN"/>
    <property type="match status" value="1"/>
</dbReference>
<protein>
    <recommendedName>
        <fullName evidence="2">DUF7730 domain-containing protein</fullName>
    </recommendedName>
</protein>
<dbReference type="eggNOG" id="ENOG502R945">
    <property type="taxonomic scope" value="Eukaryota"/>
</dbReference>